<gene>
    <name evidence="2" type="ORF">BLA29_007188</name>
</gene>
<proteinExistence type="predicted"/>
<accession>A0A1Y3BAT5</accession>
<feature type="compositionally biased region" description="Polar residues" evidence="1">
    <location>
        <begin position="102"/>
        <end position="115"/>
    </location>
</feature>
<keyword evidence="3" id="KW-1185">Reference proteome</keyword>
<name>A0A1Y3BAT5_EURMA</name>
<dbReference type="Proteomes" id="UP000194236">
    <property type="component" value="Unassembled WGS sequence"/>
</dbReference>
<sequence length="238" mass="26329">DKTLKKFEHYKFHEELQCNYSFDSDESAFSNLSGYLSLENPPPPPTLTPTPTSSSSQSTPPPPANPQPLKSSLSPPPQPVIPLLSLPVEMINSKSKSKSSKTNASSQQQFSTFTTIDGMPILKRKRGRPPKNRSNEISTATTTKAKTSKNNSKNRPPTLKQSPSMSSSSFDLARAFNLPLNHAEFLANFSKMKTDNDDDDMDDPSKTIPIPFIMPYIKTSIHNGFYGFDEETLCPIVT</sequence>
<dbReference type="OrthoDB" id="6505385at2759"/>
<organism evidence="2 3">
    <name type="scientific">Euroglyphus maynei</name>
    <name type="common">Mayne's house dust mite</name>
    <dbReference type="NCBI Taxonomy" id="6958"/>
    <lineage>
        <taxon>Eukaryota</taxon>
        <taxon>Metazoa</taxon>
        <taxon>Ecdysozoa</taxon>
        <taxon>Arthropoda</taxon>
        <taxon>Chelicerata</taxon>
        <taxon>Arachnida</taxon>
        <taxon>Acari</taxon>
        <taxon>Acariformes</taxon>
        <taxon>Sarcoptiformes</taxon>
        <taxon>Astigmata</taxon>
        <taxon>Psoroptidia</taxon>
        <taxon>Analgoidea</taxon>
        <taxon>Pyroglyphidae</taxon>
        <taxon>Pyroglyphinae</taxon>
        <taxon>Euroglyphus</taxon>
    </lineage>
</organism>
<reference evidence="2 3" key="1">
    <citation type="submission" date="2017-03" db="EMBL/GenBank/DDBJ databases">
        <title>Genome Survey of Euroglyphus maynei.</title>
        <authorList>
            <person name="Arlian L.G."/>
            <person name="Morgan M.S."/>
            <person name="Rider S.D."/>
        </authorList>
    </citation>
    <scope>NUCLEOTIDE SEQUENCE [LARGE SCALE GENOMIC DNA]</scope>
    <source>
        <strain evidence="2">Arlian Lab</strain>
        <tissue evidence="2">Whole body</tissue>
    </source>
</reference>
<feature type="non-terminal residue" evidence="2">
    <location>
        <position position="1"/>
    </location>
</feature>
<evidence type="ECO:0000313" key="3">
    <source>
        <dbReference type="Proteomes" id="UP000194236"/>
    </source>
</evidence>
<feature type="compositionally biased region" description="Low complexity" evidence="1">
    <location>
        <begin position="138"/>
        <end position="154"/>
    </location>
</feature>
<feature type="compositionally biased region" description="Basic residues" evidence="1">
    <location>
        <begin position="122"/>
        <end position="131"/>
    </location>
</feature>
<protein>
    <submittedName>
        <fullName evidence="2">Uncharacterized protein</fullName>
    </submittedName>
</protein>
<feature type="compositionally biased region" description="Low complexity" evidence="1">
    <location>
        <begin position="49"/>
        <end position="58"/>
    </location>
</feature>
<evidence type="ECO:0000313" key="2">
    <source>
        <dbReference type="EMBL" id="OTF77028.1"/>
    </source>
</evidence>
<comment type="caution">
    <text evidence="2">The sequence shown here is derived from an EMBL/GenBank/DDBJ whole genome shotgun (WGS) entry which is preliminary data.</text>
</comment>
<evidence type="ECO:0000256" key="1">
    <source>
        <dbReference type="SAM" id="MobiDB-lite"/>
    </source>
</evidence>
<feature type="region of interest" description="Disordered" evidence="1">
    <location>
        <begin position="32"/>
        <end position="166"/>
    </location>
</feature>
<dbReference type="AlphaFoldDB" id="A0A1Y3BAT5"/>
<dbReference type="EMBL" id="MUJZ01034722">
    <property type="protein sequence ID" value="OTF77028.1"/>
    <property type="molecule type" value="Genomic_DNA"/>
</dbReference>